<protein>
    <submittedName>
        <fullName evidence="6">Serine protease Do</fullName>
    </submittedName>
</protein>
<reference evidence="6 7" key="1">
    <citation type="submission" date="2017-05" db="EMBL/GenBank/DDBJ databases">
        <authorList>
            <person name="Varghese N."/>
            <person name="Submissions S."/>
        </authorList>
    </citation>
    <scope>NUCLEOTIDE SEQUENCE [LARGE SCALE GENOMIC DNA]</scope>
    <source>
        <strain evidence="6 7">DSM 29506</strain>
    </source>
</reference>
<dbReference type="PROSITE" id="PS51318">
    <property type="entry name" value="TAT"/>
    <property type="match status" value="1"/>
</dbReference>
<dbReference type="AlphaFoldDB" id="A0A521FLI5"/>
<dbReference type="SMART" id="SM00228">
    <property type="entry name" value="PDZ"/>
    <property type="match status" value="2"/>
</dbReference>
<evidence type="ECO:0000256" key="4">
    <source>
        <dbReference type="ARBA" id="ARBA00022825"/>
    </source>
</evidence>
<dbReference type="OrthoDB" id="9758917at2"/>
<keyword evidence="3" id="KW-0378">Hydrolase</keyword>
<keyword evidence="2 6" id="KW-0645">Protease</keyword>
<evidence type="ECO:0000256" key="3">
    <source>
        <dbReference type="ARBA" id="ARBA00022801"/>
    </source>
</evidence>
<evidence type="ECO:0000256" key="2">
    <source>
        <dbReference type="ARBA" id="ARBA00022670"/>
    </source>
</evidence>
<dbReference type="PANTHER" id="PTHR22939">
    <property type="entry name" value="SERINE PROTEASE FAMILY S1C HTRA-RELATED"/>
    <property type="match status" value="1"/>
</dbReference>
<dbReference type="SUPFAM" id="SSF50494">
    <property type="entry name" value="Trypsin-like serine proteases"/>
    <property type="match status" value="1"/>
</dbReference>
<dbReference type="InterPro" id="IPR001478">
    <property type="entry name" value="PDZ"/>
</dbReference>
<name>A0A521FLI5_9RHOB</name>
<feature type="domain" description="PDZ" evidence="5">
    <location>
        <begin position="358"/>
        <end position="441"/>
    </location>
</feature>
<dbReference type="Pfam" id="PF13365">
    <property type="entry name" value="Trypsin_2"/>
    <property type="match status" value="1"/>
</dbReference>
<dbReference type="GO" id="GO:0006508">
    <property type="term" value="P:proteolysis"/>
    <property type="evidence" value="ECO:0007669"/>
    <property type="project" value="UniProtKB-KW"/>
</dbReference>
<dbReference type="SUPFAM" id="SSF50156">
    <property type="entry name" value="PDZ domain-like"/>
    <property type="match status" value="2"/>
</dbReference>
<dbReference type="RefSeq" id="WP_142494613.1">
    <property type="nucleotide sequence ID" value="NZ_FXTO01000034.1"/>
</dbReference>
<dbReference type="Gene3D" id="2.30.42.10">
    <property type="match status" value="2"/>
</dbReference>
<dbReference type="EMBL" id="FXTO01000034">
    <property type="protein sequence ID" value="SMO96976.1"/>
    <property type="molecule type" value="Genomic_DNA"/>
</dbReference>
<dbReference type="PROSITE" id="PS50106">
    <property type="entry name" value="PDZ"/>
    <property type="match status" value="2"/>
</dbReference>
<dbReference type="Proteomes" id="UP000316030">
    <property type="component" value="Unassembled WGS sequence"/>
</dbReference>
<proteinExistence type="inferred from homology"/>
<dbReference type="InterPro" id="IPR001940">
    <property type="entry name" value="Peptidase_S1C"/>
</dbReference>
<dbReference type="Gene3D" id="2.40.10.120">
    <property type="match status" value="1"/>
</dbReference>
<dbReference type="InterPro" id="IPR006311">
    <property type="entry name" value="TAT_signal"/>
</dbReference>
<sequence length="464" mass="48739">MPRTVTMIPTPAQMLRKTIAHMPLSRRLFAPLSRRPLLRLVPLLALCITLAGAIADRAQAAAMLDRGLAATLVVYTDDGDEKLLGSAVLWRDGRLAVTNAHVVKRYTRVILRNRDGQLVSASVILRDEKRDIAVVELPDPVFGPGLIPATGLPALGDEVYALGAPLQTTSTVTRGIVSATERQVLAAVPVRYIQHDAAINPGSSGGPLLDAAGRVLGINARVADGSRLYVGISYAIPAWLIDRAIAGDLLPVPDLGVTTRPIDRRISAALGVAKGVGVLVDNVNPASLGDRAGLHAGDIIIAVDGVTITEPGDLAFALDRRAGAAVILTVRRDGMETAVTLGLETQSVSIDDDGASRSIAIIRAYDLARLGLHLAQDGVTVDVISPASPAFLAGMDQGDTILTVNGQPATSELLATLKVSRPILVLVRRPDGRTLHVTVDPWSNGTRTRPVGGANVLDPAVVIF</sequence>
<dbReference type="PRINTS" id="PR00834">
    <property type="entry name" value="PROTEASES2C"/>
</dbReference>
<organism evidence="6 7">
    <name type="scientific">Thalassovita litoralis</name>
    <dbReference type="NCBI Taxonomy" id="1010611"/>
    <lineage>
        <taxon>Bacteria</taxon>
        <taxon>Pseudomonadati</taxon>
        <taxon>Pseudomonadota</taxon>
        <taxon>Alphaproteobacteria</taxon>
        <taxon>Rhodobacterales</taxon>
        <taxon>Roseobacteraceae</taxon>
        <taxon>Thalassovita</taxon>
    </lineage>
</organism>
<keyword evidence="7" id="KW-1185">Reference proteome</keyword>
<dbReference type="InterPro" id="IPR036034">
    <property type="entry name" value="PDZ_sf"/>
</dbReference>
<keyword evidence="4" id="KW-0720">Serine protease</keyword>
<dbReference type="PANTHER" id="PTHR22939:SF129">
    <property type="entry name" value="SERINE PROTEASE HTRA2, MITOCHONDRIAL"/>
    <property type="match status" value="1"/>
</dbReference>
<accession>A0A521FLI5</accession>
<evidence type="ECO:0000313" key="7">
    <source>
        <dbReference type="Proteomes" id="UP000316030"/>
    </source>
</evidence>
<evidence type="ECO:0000313" key="6">
    <source>
        <dbReference type="EMBL" id="SMO96976.1"/>
    </source>
</evidence>
<evidence type="ECO:0000256" key="1">
    <source>
        <dbReference type="ARBA" id="ARBA00010541"/>
    </source>
</evidence>
<evidence type="ECO:0000259" key="5">
    <source>
        <dbReference type="PROSITE" id="PS50106"/>
    </source>
</evidence>
<gene>
    <name evidence="6" type="ORF">SAMN06265173_1346</name>
</gene>
<dbReference type="InterPro" id="IPR041489">
    <property type="entry name" value="PDZ_6"/>
</dbReference>
<dbReference type="GO" id="GO:0004252">
    <property type="term" value="F:serine-type endopeptidase activity"/>
    <property type="evidence" value="ECO:0007669"/>
    <property type="project" value="InterPro"/>
</dbReference>
<dbReference type="Pfam" id="PF17820">
    <property type="entry name" value="PDZ_6"/>
    <property type="match status" value="1"/>
</dbReference>
<dbReference type="InterPro" id="IPR009003">
    <property type="entry name" value="Peptidase_S1_PA"/>
</dbReference>
<comment type="similarity">
    <text evidence="1">Belongs to the peptidase S1C family.</text>
</comment>
<feature type="domain" description="PDZ" evidence="5">
    <location>
        <begin position="259"/>
        <end position="334"/>
    </location>
</feature>